<dbReference type="CDD" id="cd00272">
    <property type="entry name" value="Chemokine_CC"/>
    <property type="match status" value="1"/>
</dbReference>
<evidence type="ECO:0000256" key="6">
    <source>
        <dbReference type="ARBA" id="ARBA00023180"/>
    </source>
</evidence>
<dbReference type="GO" id="GO:0050729">
    <property type="term" value="P:positive regulation of inflammatory response"/>
    <property type="evidence" value="ECO:0007669"/>
    <property type="project" value="Ensembl"/>
</dbReference>
<evidence type="ECO:0000256" key="8">
    <source>
        <dbReference type="ARBA" id="ARBA00082821"/>
    </source>
</evidence>
<evidence type="ECO:0000259" key="10">
    <source>
        <dbReference type="SMART" id="SM00199"/>
    </source>
</evidence>
<organism evidence="11 12">
    <name type="scientific">Carlito syrichta</name>
    <name type="common">Philippine tarsier</name>
    <name type="synonym">Tarsius syrichta</name>
    <dbReference type="NCBI Taxonomy" id="1868482"/>
    <lineage>
        <taxon>Eukaryota</taxon>
        <taxon>Metazoa</taxon>
        <taxon>Chordata</taxon>
        <taxon>Craniata</taxon>
        <taxon>Vertebrata</taxon>
        <taxon>Euteleostomi</taxon>
        <taxon>Mammalia</taxon>
        <taxon>Eutheria</taxon>
        <taxon>Euarchontoglires</taxon>
        <taxon>Primates</taxon>
        <taxon>Haplorrhini</taxon>
        <taxon>Tarsiiformes</taxon>
        <taxon>Tarsiidae</taxon>
        <taxon>Carlito</taxon>
    </lineage>
</organism>
<dbReference type="SUPFAM" id="SSF54117">
    <property type="entry name" value="Interleukin 8-like chemokines"/>
    <property type="match status" value="1"/>
</dbReference>
<feature type="chain" id="PRO_5010537443" description="C-C motif chemokine 1" evidence="9">
    <location>
        <begin position="27"/>
        <end position="100"/>
    </location>
</feature>
<dbReference type="CTD" id="6346"/>
<name>A0A1U7SGX6_CARSF</name>
<dbReference type="KEGG" id="csyr:103250342"/>
<dbReference type="GO" id="GO:0048020">
    <property type="term" value="F:CCR chemokine receptor binding"/>
    <property type="evidence" value="ECO:0007669"/>
    <property type="project" value="TreeGrafter"/>
</dbReference>
<evidence type="ECO:0000313" key="11">
    <source>
        <dbReference type="Proteomes" id="UP000189704"/>
    </source>
</evidence>
<feature type="signal peptide" evidence="9">
    <location>
        <begin position="1"/>
        <end position="26"/>
    </location>
</feature>
<dbReference type="GeneID" id="103250342"/>
<evidence type="ECO:0000256" key="4">
    <source>
        <dbReference type="ARBA" id="ARBA00022729"/>
    </source>
</evidence>
<dbReference type="RefSeq" id="XP_008047114.1">
    <property type="nucleotide sequence ID" value="XM_008048923.1"/>
</dbReference>
<dbReference type="Pfam" id="PF00048">
    <property type="entry name" value="IL8"/>
    <property type="match status" value="1"/>
</dbReference>
<dbReference type="GO" id="GO:0061844">
    <property type="term" value="P:antimicrobial humoral immune response mediated by antimicrobial peptide"/>
    <property type="evidence" value="ECO:0007669"/>
    <property type="project" value="TreeGrafter"/>
</dbReference>
<evidence type="ECO:0000256" key="3">
    <source>
        <dbReference type="ARBA" id="ARBA00022514"/>
    </source>
</evidence>
<reference evidence="12" key="1">
    <citation type="submission" date="2025-08" db="UniProtKB">
        <authorList>
            <consortium name="RefSeq"/>
        </authorList>
    </citation>
    <scope>IDENTIFICATION</scope>
</reference>
<dbReference type="GO" id="GO:0032740">
    <property type="term" value="P:positive regulation of interleukin-17 production"/>
    <property type="evidence" value="ECO:0007669"/>
    <property type="project" value="Ensembl"/>
</dbReference>
<dbReference type="GO" id="GO:0048245">
    <property type="term" value="P:eosinophil chemotaxis"/>
    <property type="evidence" value="ECO:0007669"/>
    <property type="project" value="TreeGrafter"/>
</dbReference>
<evidence type="ECO:0000256" key="1">
    <source>
        <dbReference type="ARBA" id="ARBA00010868"/>
    </source>
</evidence>
<dbReference type="GO" id="GO:0008009">
    <property type="term" value="F:chemokine activity"/>
    <property type="evidence" value="ECO:0007669"/>
    <property type="project" value="Ensembl"/>
</dbReference>
<keyword evidence="3" id="KW-0202">Cytokine</keyword>
<keyword evidence="5" id="KW-1015">Disulfide bond</keyword>
<dbReference type="GO" id="GO:0006954">
    <property type="term" value="P:inflammatory response"/>
    <property type="evidence" value="ECO:0007669"/>
    <property type="project" value="TreeGrafter"/>
</dbReference>
<dbReference type="AlphaFoldDB" id="A0A1U7SGX6"/>
<dbReference type="PANTHER" id="PTHR12015">
    <property type="entry name" value="SMALL INDUCIBLE CYTOKINE A"/>
    <property type="match status" value="1"/>
</dbReference>
<keyword evidence="2" id="KW-0145">Chemotaxis</keyword>
<proteinExistence type="inferred from homology"/>
<dbReference type="GO" id="GO:0005615">
    <property type="term" value="C:extracellular space"/>
    <property type="evidence" value="ECO:0007669"/>
    <property type="project" value="UniProtKB-KW"/>
</dbReference>
<dbReference type="PANTHER" id="PTHR12015:SF5">
    <property type="entry name" value="C-C MOTIF CHEMOKINE 1"/>
    <property type="match status" value="1"/>
</dbReference>
<evidence type="ECO:0000256" key="5">
    <source>
        <dbReference type="ARBA" id="ARBA00023157"/>
    </source>
</evidence>
<sequence>MKLVTVTVTVALVCLMLAGMWPHAVSSKSMHVSSSNCCFSFVEKKISPRIIQCFKSTSSICPYEAFIFKLKGGRETCALKTVGWVQEYLRKVKHCLPKKI</sequence>
<dbReference type="GO" id="GO:0070098">
    <property type="term" value="P:chemokine-mediated signaling pathway"/>
    <property type="evidence" value="ECO:0007669"/>
    <property type="project" value="TreeGrafter"/>
</dbReference>
<dbReference type="GO" id="GO:0007204">
    <property type="term" value="P:positive regulation of cytosolic calcium ion concentration"/>
    <property type="evidence" value="ECO:0007669"/>
    <property type="project" value="Ensembl"/>
</dbReference>
<evidence type="ECO:0000256" key="7">
    <source>
        <dbReference type="ARBA" id="ARBA00074061"/>
    </source>
</evidence>
<keyword evidence="6" id="KW-0325">Glycoprotein</keyword>
<dbReference type="OMA" id="SSNCCFT"/>
<dbReference type="Gene3D" id="2.40.50.40">
    <property type="match status" value="1"/>
</dbReference>
<gene>
    <name evidence="12" type="primary">CCL1</name>
</gene>
<dbReference type="GO" id="GO:0090026">
    <property type="term" value="P:positive regulation of monocyte chemotaxis"/>
    <property type="evidence" value="ECO:0007669"/>
    <property type="project" value="Ensembl"/>
</dbReference>
<dbReference type="FunFam" id="2.40.50.40:FF:000033">
    <property type="entry name" value="C-C motif chemokine 1"/>
    <property type="match status" value="1"/>
</dbReference>
<evidence type="ECO:0000256" key="2">
    <source>
        <dbReference type="ARBA" id="ARBA00022500"/>
    </source>
</evidence>
<dbReference type="STRING" id="1868482.ENSTSYP00000011032"/>
<dbReference type="Proteomes" id="UP000189704">
    <property type="component" value="Unplaced"/>
</dbReference>
<dbReference type="InterPro" id="IPR039809">
    <property type="entry name" value="Chemokine_b/g/d"/>
</dbReference>
<keyword evidence="4 9" id="KW-0732">Signal</keyword>
<comment type="similarity">
    <text evidence="1">Belongs to the intercrine beta (chemokine CC) family.</text>
</comment>
<dbReference type="InterPro" id="IPR001811">
    <property type="entry name" value="Chemokine_IL8-like_dom"/>
</dbReference>
<evidence type="ECO:0000256" key="9">
    <source>
        <dbReference type="SAM" id="SignalP"/>
    </source>
</evidence>
<protein>
    <recommendedName>
        <fullName evidence="7">C-C motif chemokine 1</fullName>
    </recommendedName>
    <alternativeName>
        <fullName evidence="8">Small-inducible cytokine A1</fullName>
    </alternativeName>
</protein>
<accession>A0A1U7SGX6</accession>
<evidence type="ECO:0000313" key="12">
    <source>
        <dbReference type="RefSeq" id="XP_008047114.1"/>
    </source>
</evidence>
<dbReference type="OrthoDB" id="9447832at2759"/>
<dbReference type="SMART" id="SM00199">
    <property type="entry name" value="SCY"/>
    <property type="match status" value="1"/>
</dbReference>
<dbReference type="InterPro" id="IPR036048">
    <property type="entry name" value="Interleukin_8-like_sf"/>
</dbReference>
<keyword evidence="11" id="KW-1185">Reference proteome</keyword>
<feature type="domain" description="Chemokine interleukin-8-like" evidence="10">
    <location>
        <begin position="34"/>
        <end position="92"/>
    </location>
</feature>